<evidence type="ECO:0000256" key="1">
    <source>
        <dbReference type="SAM" id="MobiDB-lite"/>
    </source>
</evidence>
<evidence type="ECO:0000259" key="2">
    <source>
        <dbReference type="Pfam" id="PF18962"/>
    </source>
</evidence>
<protein>
    <recommendedName>
        <fullName evidence="2">Secretion system C-terminal sorting domain-containing protein</fullName>
    </recommendedName>
</protein>
<keyword evidence="4" id="KW-1185">Reference proteome</keyword>
<dbReference type="InterPro" id="IPR026444">
    <property type="entry name" value="Secre_tail"/>
</dbReference>
<dbReference type="NCBIfam" id="TIGR04183">
    <property type="entry name" value="Por_Secre_tail"/>
    <property type="match status" value="1"/>
</dbReference>
<reference evidence="3 4" key="1">
    <citation type="submission" date="2020-03" db="EMBL/GenBank/DDBJ databases">
        <title>Genomic Encyclopedia of Type Strains, Phase IV (KMG-IV): sequencing the most valuable type-strain genomes for metagenomic binning, comparative biology and taxonomic classification.</title>
        <authorList>
            <person name="Goeker M."/>
        </authorList>
    </citation>
    <scope>NUCLEOTIDE SEQUENCE [LARGE SCALE GENOMIC DNA]</scope>
    <source>
        <strain evidence="3 4">DSM 5718</strain>
    </source>
</reference>
<comment type="caution">
    <text evidence="3">The sequence shown here is derived from an EMBL/GenBank/DDBJ whole genome shotgun (WGS) entry which is preliminary data.</text>
</comment>
<dbReference type="RefSeq" id="WP_166921005.1">
    <property type="nucleotide sequence ID" value="NZ_JAASRN010000008.1"/>
</dbReference>
<proteinExistence type="predicted"/>
<name>A0A846MTR1_9BACT</name>
<gene>
    <name evidence="3" type="ORF">FHS56_002372</name>
</gene>
<dbReference type="Pfam" id="PF18962">
    <property type="entry name" value="Por_Secre_tail"/>
    <property type="match status" value="1"/>
</dbReference>
<evidence type="ECO:0000313" key="3">
    <source>
        <dbReference type="EMBL" id="NIK74839.1"/>
    </source>
</evidence>
<organism evidence="3 4">
    <name type="scientific">Thermonema lapsum</name>
    <dbReference type="NCBI Taxonomy" id="28195"/>
    <lineage>
        <taxon>Bacteria</taxon>
        <taxon>Pseudomonadati</taxon>
        <taxon>Bacteroidota</taxon>
        <taxon>Cytophagia</taxon>
        <taxon>Cytophagales</taxon>
        <taxon>Thermonemataceae</taxon>
        <taxon>Thermonema</taxon>
    </lineage>
</organism>
<feature type="region of interest" description="Disordered" evidence="1">
    <location>
        <begin position="210"/>
        <end position="260"/>
    </location>
</feature>
<feature type="domain" description="Secretion system C-terminal sorting" evidence="2">
    <location>
        <begin position="554"/>
        <end position="625"/>
    </location>
</feature>
<sequence>MKTSILTLVFTTLWIGQVLAQTITGGIINSYARVTNISANQFDINNVYGNVADFAAGRTVLIIQMKGATVTTANNNTYGTITSYNNAGNYEFATVSSLTNLGGGDYRVVFHSVARTYDAAGAVQLVSVPSYNNVTITGNVTAKPWSAQDGTGGVVVLEVQNVLTLNASIDVSAQGFVGGNPNTNPINAANNSNNYSTNNDGYAAKGEGIALPNQPNGRGKIANGGGGGNPHNAGGGGGGNLGSGGQGGNGWPDAGGTNPAGGIGGQALTYSPIVNRIFMGGGGGAGQQNNNVASRGGRGGGIIILRAGTITSTNCAGVPALRAKGENAPNTTGNDGAGGGGAGGTILLEAVNITMPCLLTVDVSGGNGGNVNHSDPHGGGGGGGVGAFLSNRDFSAVTNVIAVPGQNGRDCNTCTNSTSIPGSPCPAGNCTSTGWAIPGAFVPLPVELYGFKASYVAKKQQVEIQWFTTKEVNTRKFLIERSGDMKQLEIVGEVEAAGESQSLRSYYFVDIPWQSGTLYYRLRIEDRDGSISYSAWEAVEVADSHSSAFFSMSPNPATDINVALRCSQEIQSVYVYDVYGNLQLNLQIPENARTAILNVETFPKGVYIVKLNTRAGKSFIERLVIQ</sequence>
<dbReference type="AlphaFoldDB" id="A0A846MTR1"/>
<evidence type="ECO:0000313" key="4">
    <source>
        <dbReference type="Proteomes" id="UP000537126"/>
    </source>
</evidence>
<accession>A0A846MTR1</accession>
<dbReference type="Proteomes" id="UP000537126">
    <property type="component" value="Unassembled WGS sequence"/>
</dbReference>
<dbReference type="EMBL" id="JAASRN010000008">
    <property type="protein sequence ID" value="NIK74839.1"/>
    <property type="molecule type" value="Genomic_DNA"/>
</dbReference>
<feature type="compositionally biased region" description="Gly residues" evidence="1">
    <location>
        <begin position="222"/>
        <end position="250"/>
    </location>
</feature>